<feature type="compositionally biased region" description="Basic and acidic residues" evidence="1">
    <location>
        <begin position="597"/>
        <end position="606"/>
    </location>
</feature>
<comment type="caution">
    <text evidence="4">The sequence shown here is derived from an EMBL/GenBank/DDBJ whole genome shotgun (WGS) entry which is preliminary data.</text>
</comment>
<evidence type="ECO:0000259" key="3">
    <source>
        <dbReference type="Pfam" id="PF03703"/>
    </source>
</evidence>
<name>A0A7X1NSK5_9MICC</name>
<feature type="transmembrane region" description="Helical" evidence="2">
    <location>
        <begin position="228"/>
        <end position="247"/>
    </location>
</feature>
<dbReference type="InterPro" id="IPR005182">
    <property type="entry name" value="YdbS-like_PH"/>
</dbReference>
<protein>
    <submittedName>
        <fullName evidence="4">PH domain-containing protein</fullName>
    </submittedName>
</protein>
<evidence type="ECO:0000313" key="4">
    <source>
        <dbReference type="EMBL" id="MPY12137.1"/>
    </source>
</evidence>
<dbReference type="Proteomes" id="UP000326464">
    <property type="component" value="Unassembled WGS sequence"/>
</dbReference>
<keyword evidence="2" id="KW-0472">Membrane</keyword>
<keyword evidence="2" id="KW-0812">Transmembrane</keyword>
<keyword evidence="5" id="KW-1185">Reference proteome</keyword>
<proteinExistence type="predicted"/>
<keyword evidence="2" id="KW-1133">Transmembrane helix</keyword>
<dbReference type="RefSeq" id="WP_191932063.1">
    <property type="nucleotide sequence ID" value="NZ_VJXX01000007.1"/>
</dbReference>
<dbReference type="EMBL" id="VJXX01000007">
    <property type="protein sequence ID" value="MPY12137.1"/>
    <property type="molecule type" value="Genomic_DNA"/>
</dbReference>
<evidence type="ECO:0000256" key="2">
    <source>
        <dbReference type="SAM" id="Phobius"/>
    </source>
</evidence>
<feature type="transmembrane region" description="Helical" evidence="2">
    <location>
        <begin position="24"/>
        <end position="43"/>
    </location>
</feature>
<dbReference type="AlphaFoldDB" id="A0A7X1NSK5"/>
<feature type="domain" description="YdbS-like PH" evidence="3">
    <location>
        <begin position="379"/>
        <end position="442"/>
    </location>
</feature>
<dbReference type="PANTHER" id="PTHR34473:SF2">
    <property type="entry name" value="UPF0699 TRANSMEMBRANE PROTEIN YDBT"/>
    <property type="match status" value="1"/>
</dbReference>
<dbReference type="Pfam" id="PF03703">
    <property type="entry name" value="bPH_2"/>
    <property type="match status" value="3"/>
</dbReference>
<gene>
    <name evidence="4" type="ORF">FNH21_15690</name>
</gene>
<evidence type="ECO:0000313" key="5">
    <source>
        <dbReference type="Proteomes" id="UP000326464"/>
    </source>
</evidence>
<feature type="transmembrane region" description="Helical" evidence="2">
    <location>
        <begin position="197"/>
        <end position="222"/>
    </location>
</feature>
<accession>A0A7X1NSK5</accession>
<feature type="compositionally biased region" description="Low complexity" evidence="1">
    <location>
        <begin position="564"/>
        <end position="579"/>
    </location>
</feature>
<feature type="region of interest" description="Disordered" evidence="1">
    <location>
        <begin position="481"/>
        <end position="528"/>
    </location>
</feature>
<feature type="domain" description="YdbS-like PH" evidence="3">
    <location>
        <begin position="85"/>
        <end position="164"/>
    </location>
</feature>
<evidence type="ECO:0000256" key="1">
    <source>
        <dbReference type="SAM" id="MobiDB-lite"/>
    </source>
</evidence>
<feature type="region of interest" description="Disordered" evidence="1">
    <location>
        <begin position="541"/>
        <end position="606"/>
    </location>
</feature>
<organism evidence="4 5">
    <name type="scientific">Arthrobacter bussei</name>
    <dbReference type="NCBI Taxonomy" id="2594179"/>
    <lineage>
        <taxon>Bacteria</taxon>
        <taxon>Bacillati</taxon>
        <taxon>Actinomycetota</taxon>
        <taxon>Actinomycetes</taxon>
        <taxon>Micrococcales</taxon>
        <taxon>Micrococcaceae</taxon>
        <taxon>Arthrobacter</taxon>
    </lineage>
</organism>
<feature type="transmembrane region" description="Helical" evidence="2">
    <location>
        <begin position="63"/>
        <end position="88"/>
    </location>
</feature>
<sequence>MTAGAVVPPQAADEWRRVHVISPLVRGWIALVAILYFAGRDWFEGLFDADSRGRGPLPEGVGLLLAGGVVLGVVVVIAAVFLVSWYFTRYQVTAEHVRVHSGVVFRQQRQARLDRVQAIDIVQPFLARIFGLAELKFEVADAGESAVRLAFLKLDDAKKLRATILARAAGVEPDPEHPEEVPEAPEREVVVSPPGRVVGAALLSGTTVALVVAAAVIITLGITLDTPFIATSFIPLLIGVVGAYWSALSTGYNFRAATSPDGIRMRYGLLDTRAQTVPPGRVQALGIVQSPLWRLKGWYRVTVNVAGYGASASNEGQARATLLPVGTRDEVLQILALVLPDPGTPRPVEVFGAGMTGRDGGEGFVTTPRRARWLAPLAWRRNGFTVTGTALLLRSGVLWRQLVVVPHERTQSLSIDQGPVDRRVRVANLQFQTTPGPVSPRVLLADADAAWDLFHGQSVRAAEARRRSGPEQWMKPVSLPAAQTVDGPDHRIEVRANTGPGVSDAAPGDSGRASAVPPSGQPVGLHGAAEDLPVDDVATRSAVVDGGPPITAGSPSGFVVPSGATDAAVDRAAAPEQAAVMPEVPRYEPAPAQAPRSLEEAPDGQR</sequence>
<dbReference type="PANTHER" id="PTHR34473">
    <property type="entry name" value="UPF0699 TRANSMEMBRANE PROTEIN YDBS"/>
    <property type="match status" value="1"/>
</dbReference>
<feature type="domain" description="YdbS-like PH" evidence="3">
    <location>
        <begin position="256"/>
        <end position="326"/>
    </location>
</feature>
<reference evidence="5" key="1">
    <citation type="submission" date="2019-07" db="EMBL/GenBank/DDBJ databases">
        <title>Arthrobacter KR32 sp. nov., isolated from mountain cheese made of cows milk.</title>
        <authorList>
            <person name="Flegler A."/>
        </authorList>
    </citation>
    <scope>NUCLEOTIDE SEQUENCE [LARGE SCALE GENOMIC DNA]</scope>
    <source>
        <strain evidence="5">KR32</strain>
    </source>
</reference>